<name>A0A833JA34_9HYPH</name>
<reference evidence="1 2" key="1">
    <citation type="submission" date="2019-10" db="EMBL/GenBank/DDBJ databases">
        <title>Draft Genome Sequence of the Caffeine Degrading Methylotroph Methylorubrum populi PINKEL.</title>
        <authorList>
            <person name="Dawson S.C."/>
            <person name="Zhang X."/>
            <person name="Wright M.E."/>
            <person name="Sharma G."/>
            <person name="Langner J.T."/>
            <person name="Ditty J.L."/>
            <person name="Subuyuj G.A."/>
        </authorList>
    </citation>
    <scope>NUCLEOTIDE SEQUENCE [LARGE SCALE GENOMIC DNA]</scope>
    <source>
        <strain evidence="1 2">Pinkel</strain>
    </source>
</reference>
<dbReference type="EMBL" id="WEKV01000001">
    <property type="protein sequence ID" value="KAB7788058.1"/>
    <property type="molecule type" value="Genomic_DNA"/>
</dbReference>
<protein>
    <submittedName>
        <fullName evidence="1">Uncharacterized protein</fullName>
    </submittedName>
</protein>
<gene>
    <name evidence="1" type="ORF">F8B43_0063</name>
</gene>
<dbReference type="RefSeq" id="WP_152275586.1">
    <property type="nucleotide sequence ID" value="NZ_WEKV01000001.1"/>
</dbReference>
<evidence type="ECO:0000313" key="2">
    <source>
        <dbReference type="Proteomes" id="UP000469949"/>
    </source>
</evidence>
<sequence length="78" mass="8708">MSRPSVADAPSTEVPDYIARRAECERLVSQHARVRTTGQEVVIDVVDHHTGGIVMASWRDEVGEVHRRPFSLADLDLL</sequence>
<accession>A0A833JA34</accession>
<dbReference type="AlphaFoldDB" id="A0A833JA34"/>
<dbReference type="Proteomes" id="UP000469949">
    <property type="component" value="Unassembled WGS sequence"/>
</dbReference>
<evidence type="ECO:0000313" key="1">
    <source>
        <dbReference type="EMBL" id="KAB7788058.1"/>
    </source>
</evidence>
<proteinExistence type="predicted"/>
<organism evidence="1 2">
    <name type="scientific">Methylorubrum populi</name>
    <dbReference type="NCBI Taxonomy" id="223967"/>
    <lineage>
        <taxon>Bacteria</taxon>
        <taxon>Pseudomonadati</taxon>
        <taxon>Pseudomonadota</taxon>
        <taxon>Alphaproteobacteria</taxon>
        <taxon>Hyphomicrobiales</taxon>
        <taxon>Methylobacteriaceae</taxon>
        <taxon>Methylorubrum</taxon>
    </lineage>
</organism>
<comment type="caution">
    <text evidence="1">The sequence shown here is derived from an EMBL/GenBank/DDBJ whole genome shotgun (WGS) entry which is preliminary data.</text>
</comment>